<feature type="compositionally biased region" description="Basic and acidic residues" evidence="1">
    <location>
        <begin position="1"/>
        <end position="20"/>
    </location>
</feature>
<feature type="region of interest" description="Disordered" evidence="1">
    <location>
        <begin position="1"/>
        <end position="21"/>
    </location>
</feature>
<name>A0A9N8HCS8_9STRA</name>
<evidence type="ECO:0000313" key="2">
    <source>
        <dbReference type="EMBL" id="CAB9507655.1"/>
    </source>
</evidence>
<comment type="caution">
    <text evidence="2">The sequence shown here is derived from an EMBL/GenBank/DDBJ whole genome shotgun (WGS) entry which is preliminary data.</text>
</comment>
<dbReference type="InterPro" id="IPR036865">
    <property type="entry name" value="CRAL-TRIO_dom_sf"/>
</dbReference>
<gene>
    <name evidence="2" type="ORF">SEMRO_315_G115270.1</name>
</gene>
<reference evidence="2" key="1">
    <citation type="submission" date="2020-06" db="EMBL/GenBank/DDBJ databases">
        <authorList>
            <consortium name="Plant Systems Biology data submission"/>
        </authorList>
    </citation>
    <scope>NUCLEOTIDE SEQUENCE</scope>
    <source>
        <strain evidence="2">D6</strain>
    </source>
</reference>
<keyword evidence="3" id="KW-1185">Reference proteome</keyword>
<protein>
    <submittedName>
        <fullName evidence="2">Uncharacterized protein</fullName>
    </submittedName>
</protein>
<proteinExistence type="predicted"/>
<dbReference type="AlphaFoldDB" id="A0A9N8HCS8"/>
<evidence type="ECO:0000256" key="1">
    <source>
        <dbReference type="SAM" id="MobiDB-lite"/>
    </source>
</evidence>
<dbReference type="EMBL" id="CAICTM010000314">
    <property type="protein sequence ID" value="CAB9507655.1"/>
    <property type="molecule type" value="Genomic_DNA"/>
</dbReference>
<dbReference type="Proteomes" id="UP001153069">
    <property type="component" value="Unassembled WGS sequence"/>
</dbReference>
<accession>A0A9N8HCS8</accession>
<sequence length="311" mass="35803">MEDGLENHSHNEGVGGEHGDALVAHGDQDYVAPEEGEESEVADFHERILSCDDPRRMEISPEEREWAEDIKAVIEGIEEIDNLSDFMYAQLAIIHGEDISTAVEIANRLQEARQEYDIEETFEDGVVKLQKLIRLCPKANMYFGYNNERGCYTQVFDYGKLDMDLMKQEKNAHATIAASYYQYHCFAPDFEAVRKGTIWIAECQGYQWMPKRGGLRYSERFWNDLGSAYPQTIQEYNCFHTPAMFNVMKSMLRPFIAQDIYSKINLGCSFPGGRLDSVYMIPTPQIAEQRVLSKWHEALELRFANEQSFAL</sequence>
<organism evidence="2 3">
    <name type="scientific">Seminavis robusta</name>
    <dbReference type="NCBI Taxonomy" id="568900"/>
    <lineage>
        <taxon>Eukaryota</taxon>
        <taxon>Sar</taxon>
        <taxon>Stramenopiles</taxon>
        <taxon>Ochrophyta</taxon>
        <taxon>Bacillariophyta</taxon>
        <taxon>Bacillariophyceae</taxon>
        <taxon>Bacillariophycidae</taxon>
        <taxon>Naviculales</taxon>
        <taxon>Naviculaceae</taxon>
        <taxon>Seminavis</taxon>
    </lineage>
</organism>
<dbReference type="SUPFAM" id="SSF52087">
    <property type="entry name" value="CRAL/TRIO domain"/>
    <property type="match status" value="1"/>
</dbReference>
<dbReference type="OrthoDB" id="75724at2759"/>
<dbReference type="Gene3D" id="3.40.525.10">
    <property type="entry name" value="CRAL-TRIO lipid binding domain"/>
    <property type="match status" value="1"/>
</dbReference>
<evidence type="ECO:0000313" key="3">
    <source>
        <dbReference type="Proteomes" id="UP001153069"/>
    </source>
</evidence>